<dbReference type="PANTHER" id="PTHR47959">
    <property type="entry name" value="ATP-DEPENDENT RNA HELICASE RHLE-RELATED"/>
    <property type="match status" value="1"/>
</dbReference>
<dbReference type="GO" id="GO:0003724">
    <property type="term" value="F:RNA helicase activity"/>
    <property type="evidence" value="ECO:0007669"/>
    <property type="project" value="UniProtKB-EC"/>
</dbReference>
<evidence type="ECO:0000256" key="11">
    <source>
        <dbReference type="ARBA" id="ARBA00024419"/>
    </source>
</evidence>
<dbReference type="Pfam" id="PF00271">
    <property type="entry name" value="Helicase_C"/>
    <property type="match status" value="1"/>
</dbReference>
<feature type="compositionally biased region" description="Basic and acidic residues" evidence="13">
    <location>
        <begin position="823"/>
        <end position="832"/>
    </location>
</feature>
<feature type="region of interest" description="Disordered" evidence="13">
    <location>
        <begin position="29"/>
        <end position="128"/>
    </location>
</feature>
<dbReference type="RefSeq" id="XP_014168286.1">
    <property type="nucleotide sequence ID" value="XM_014312811.1"/>
</dbReference>
<dbReference type="GO" id="GO:0005829">
    <property type="term" value="C:cytosol"/>
    <property type="evidence" value="ECO:0007669"/>
    <property type="project" value="TreeGrafter"/>
</dbReference>
<feature type="compositionally biased region" description="Low complexity" evidence="13">
    <location>
        <begin position="742"/>
        <end position="756"/>
    </location>
</feature>
<keyword evidence="3" id="KW-0378">Hydrolase</keyword>
<dbReference type="GO" id="GO:0016787">
    <property type="term" value="F:hydrolase activity"/>
    <property type="evidence" value="ECO:0007669"/>
    <property type="project" value="UniProtKB-KW"/>
</dbReference>
<dbReference type="PANTHER" id="PTHR47959:SF15">
    <property type="entry name" value="RNA HELICASE"/>
    <property type="match status" value="1"/>
</dbReference>
<evidence type="ECO:0000256" key="10">
    <source>
        <dbReference type="ARBA" id="ARBA00024410"/>
    </source>
</evidence>
<dbReference type="STRING" id="655863.F0XU53"/>
<evidence type="ECO:0000256" key="6">
    <source>
        <dbReference type="ARBA" id="ARBA00022884"/>
    </source>
</evidence>
<feature type="compositionally biased region" description="Basic and acidic residues" evidence="13">
    <location>
        <begin position="113"/>
        <end position="128"/>
    </location>
</feature>
<accession>F0XU53</accession>
<dbReference type="HOGENOM" id="CLU_003041_1_4_1"/>
<proteinExistence type="inferred from homology"/>
<dbReference type="SMART" id="SM00487">
    <property type="entry name" value="DEXDc"/>
    <property type="match status" value="1"/>
</dbReference>
<dbReference type="FunCoup" id="F0XU53">
    <property type="interactions" value="920"/>
</dbReference>
<feature type="region of interest" description="Disordered" evidence="13">
    <location>
        <begin position="366"/>
        <end position="420"/>
    </location>
</feature>
<evidence type="ECO:0000256" key="12">
    <source>
        <dbReference type="ARBA" id="ARBA00047984"/>
    </source>
</evidence>
<dbReference type="GeneID" id="25977890"/>
<keyword evidence="6" id="KW-0694">RNA-binding</keyword>
<feature type="compositionally biased region" description="Basic and acidic residues" evidence="13">
    <location>
        <begin position="844"/>
        <end position="854"/>
    </location>
</feature>
<evidence type="ECO:0000256" key="2">
    <source>
        <dbReference type="ARBA" id="ARBA00022741"/>
    </source>
</evidence>
<feature type="compositionally biased region" description="Acidic residues" evidence="13">
    <location>
        <begin position="70"/>
        <end position="90"/>
    </location>
</feature>
<dbReference type="CDD" id="cd18787">
    <property type="entry name" value="SF2_C_DEAD"/>
    <property type="match status" value="1"/>
</dbReference>
<protein>
    <recommendedName>
        <fullName evidence="10">ATP-dependent RNA helicase ROK1</fullName>
        <ecNumber evidence="1">3.6.4.13</ecNumber>
    </recommendedName>
    <alternativeName>
        <fullName evidence="11">ATP-dependent RNA helicase rok1</fullName>
    </alternativeName>
</protein>
<feature type="compositionally biased region" description="Low complexity" evidence="13">
    <location>
        <begin position="788"/>
        <end position="817"/>
    </location>
</feature>
<feature type="compositionally biased region" description="Acidic residues" evidence="13">
    <location>
        <begin position="372"/>
        <end position="409"/>
    </location>
</feature>
<sequence length="860" mass="91750">MDILKLLSRGTRGQAGAARGNALRVAADLPSAGAHTNPQLFHDPIRSTDNDKSRKRKRGSSSKAAKGGDGECEEILPADEGDDDASDVSELDFFANRDSAKTTEATPVKKAKSNGDDKSSKKTNEKRSENIDKTVGLLDEDECRQILRSHRLKLSLLSDKKTEKAEKKKEKDKKKKSSKKSKKEAEEESKGTKDDKKPVLPQPLTAFSQLRHTYGISPRLADNLDRLLYRIPTEVQMGSLPLLLDPTLALSKTELSGDEGNRQRDGLSANGGVDFMAVAPTGSGKTLSFLVPSISSVLKRRAEEKAELEDPEAATVTAPKRKHDYGLHTVVVAPTRELARQIANEGKKLAVGTGVRVVAMRKGMRVQAASAEGEEGESGNPDDEESSADSDDDEDEDEEEEEEDGPEEGQDAKGGKGTKTKKAAVAATVTRADILVTTPLMLLNSLSGGSAKQKKTLPTVRTLVLDEADVLLDPLFREQTLGLWGACTHPQLQATFWSATMASNVEELVAKQLGSAAEKGETAAAGKKGMTINKSRLLVRLVVGLKDTAVPNVTHRLVYTATEQGKLLAMRQLLHPTTSVSVTGQGQKSSGAATAETPLRPPFLVFAQTAERATALHDELKYDIPAAAGGADRLGVLHAALADGARAAVVRRFRAGEVWVLITTDVLARGIDFAGVNGVVNYDVPGSAAAYVHRAGRTGRAGRQGGLAVTLYTKEDIPFVKSVANVIAASEKQAGKGPGTEAASSNSSNSTSNNAPAAVPQWLLDALPNVTKADKKRLKTRGMESRRTGGSSSHGTGKNGGSSKNGNGKGNAAGRSRITSKSAWERRKENNLRDAIASSKRRKLEAEKQAHNDDEWTGLD</sequence>
<feature type="domain" description="Helicase ATP-binding" evidence="14">
    <location>
        <begin position="266"/>
        <end position="519"/>
    </location>
</feature>
<dbReference type="InterPro" id="IPR011545">
    <property type="entry name" value="DEAD/DEAH_box_helicase_dom"/>
</dbReference>
<comment type="subunit">
    <text evidence="9">Interacts with the U3 snoRNA and is associated with the 90S and 40S pre-ribosomes.</text>
</comment>
<feature type="region of interest" description="Disordered" evidence="13">
    <location>
        <begin position="732"/>
        <end position="756"/>
    </location>
</feature>
<dbReference type="InterPro" id="IPR050079">
    <property type="entry name" value="DEAD_box_RNA_helicase"/>
</dbReference>
<comment type="similarity">
    <text evidence="8">Belongs to the DEAD box helicase family. DDX52/ROK1 subfamily.</text>
</comment>
<dbReference type="InterPro" id="IPR044764">
    <property type="entry name" value="DDX52/Rok1_DEADc"/>
</dbReference>
<feature type="domain" description="Helicase C-terminal" evidence="15">
    <location>
        <begin position="594"/>
        <end position="748"/>
    </location>
</feature>
<dbReference type="GO" id="GO:0003723">
    <property type="term" value="F:RNA binding"/>
    <property type="evidence" value="ECO:0007669"/>
    <property type="project" value="UniProtKB-KW"/>
</dbReference>
<evidence type="ECO:0000256" key="3">
    <source>
        <dbReference type="ARBA" id="ARBA00022801"/>
    </source>
</evidence>
<dbReference type="Pfam" id="PF00270">
    <property type="entry name" value="DEAD"/>
    <property type="match status" value="2"/>
</dbReference>
<evidence type="ECO:0000256" key="5">
    <source>
        <dbReference type="ARBA" id="ARBA00022840"/>
    </source>
</evidence>
<feature type="compositionally biased region" description="Basic residues" evidence="13">
    <location>
        <begin position="170"/>
        <end position="182"/>
    </location>
</feature>
<dbReference type="CDD" id="cd17957">
    <property type="entry name" value="DEADc_DDX52"/>
    <property type="match status" value="1"/>
</dbReference>
<evidence type="ECO:0000256" key="8">
    <source>
        <dbReference type="ARBA" id="ARBA00024355"/>
    </source>
</evidence>
<feature type="compositionally biased region" description="Basic and acidic residues" evidence="13">
    <location>
        <begin position="183"/>
        <end position="198"/>
    </location>
</feature>
<dbReference type="PROSITE" id="PS51194">
    <property type="entry name" value="HELICASE_CTER"/>
    <property type="match status" value="1"/>
</dbReference>
<name>F0XU53_GROCL</name>
<keyword evidence="4 16" id="KW-0347">Helicase</keyword>
<dbReference type="GO" id="GO:0005524">
    <property type="term" value="F:ATP binding"/>
    <property type="evidence" value="ECO:0007669"/>
    <property type="project" value="UniProtKB-KW"/>
</dbReference>
<dbReference type="AlphaFoldDB" id="F0XU53"/>
<evidence type="ECO:0000256" key="13">
    <source>
        <dbReference type="SAM" id="MobiDB-lite"/>
    </source>
</evidence>
<feature type="region of interest" description="Disordered" evidence="13">
    <location>
        <begin position="768"/>
        <end position="860"/>
    </location>
</feature>
<dbReference type="GO" id="GO:0030490">
    <property type="term" value="P:maturation of SSU-rRNA"/>
    <property type="evidence" value="ECO:0007669"/>
    <property type="project" value="InterPro"/>
</dbReference>
<dbReference type="InterPro" id="IPR027417">
    <property type="entry name" value="P-loop_NTPase"/>
</dbReference>
<feature type="region of interest" description="Disordered" evidence="13">
    <location>
        <begin position="161"/>
        <end position="201"/>
    </location>
</feature>
<dbReference type="Gene3D" id="3.40.50.300">
    <property type="entry name" value="P-loop containing nucleotide triphosphate hydrolases"/>
    <property type="match status" value="2"/>
</dbReference>
<dbReference type="InterPro" id="IPR014001">
    <property type="entry name" value="Helicase_ATP-bd"/>
</dbReference>
<comment type="function">
    <text evidence="7">ATP-dependent RNA helicase involved in 40S ribosomal subunit biogenesis. Required for the processing and cleavage of 35S pre-rRNA at sites A0, A1, and A2, leading to mature 18S rRNA.</text>
</comment>
<feature type="compositionally biased region" description="Basic and acidic residues" evidence="13">
    <location>
        <begin position="43"/>
        <end position="52"/>
    </location>
</feature>
<evidence type="ECO:0000256" key="4">
    <source>
        <dbReference type="ARBA" id="ARBA00022806"/>
    </source>
</evidence>
<keyword evidence="5" id="KW-0067">ATP-binding</keyword>
<keyword evidence="17" id="KW-1185">Reference proteome</keyword>
<dbReference type="EC" id="3.6.4.13" evidence="1"/>
<dbReference type="PROSITE" id="PS51192">
    <property type="entry name" value="HELICASE_ATP_BIND_1"/>
    <property type="match status" value="1"/>
</dbReference>
<comment type="catalytic activity">
    <reaction evidence="12">
        <text>ATP + H2O = ADP + phosphate + H(+)</text>
        <dbReference type="Rhea" id="RHEA:13065"/>
        <dbReference type="ChEBI" id="CHEBI:15377"/>
        <dbReference type="ChEBI" id="CHEBI:15378"/>
        <dbReference type="ChEBI" id="CHEBI:30616"/>
        <dbReference type="ChEBI" id="CHEBI:43474"/>
        <dbReference type="ChEBI" id="CHEBI:456216"/>
        <dbReference type="EC" id="3.6.4.13"/>
    </reaction>
</comment>
<evidence type="ECO:0000256" key="1">
    <source>
        <dbReference type="ARBA" id="ARBA00012552"/>
    </source>
</evidence>
<reference evidence="16 17" key="1">
    <citation type="journal article" date="2011" name="Proc. Natl. Acad. Sci. U.S.A.">
        <title>Genome and transcriptome analyses of the mountain pine beetle-fungal symbiont Grosmannia clavigera, a lodgepole pine pathogen.</title>
        <authorList>
            <person name="DiGuistini S."/>
            <person name="Wang Y."/>
            <person name="Liao N.Y."/>
            <person name="Taylor G."/>
            <person name="Tanguay P."/>
            <person name="Feau N."/>
            <person name="Henrissat B."/>
            <person name="Chan S.K."/>
            <person name="Hesse-Orce U."/>
            <person name="Alamouti S.M."/>
            <person name="Tsui C.K.M."/>
            <person name="Docking R.T."/>
            <person name="Levasseur A."/>
            <person name="Haridas S."/>
            <person name="Robertson G."/>
            <person name="Birol I."/>
            <person name="Holt R.A."/>
            <person name="Marra M.A."/>
            <person name="Hamelin R.C."/>
            <person name="Hirst M."/>
            <person name="Jones S.J.M."/>
            <person name="Bohlmann J."/>
            <person name="Breuil C."/>
        </authorList>
    </citation>
    <scope>NUCLEOTIDE SEQUENCE [LARGE SCALE GENOMIC DNA]</scope>
    <source>
        <strain evidence="17">kw1407 / UAMH 11150</strain>
    </source>
</reference>
<dbReference type="SUPFAM" id="SSF52540">
    <property type="entry name" value="P-loop containing nucleoside triphosphate hydrolases"/>
    <property type="match status" value="1"/>
</dbReference>
<dbReference type="OrthoDB" id="360161at2759"/>
<evidence type="ECO:0000313" key="16">
    <source>
        <dbReference type="EMBL" id="EFW98803.1"/>
    </source>
</evidence>
<dbReference type="Proteomes" id="UP000007796">
    <property type="component" value="Unassembled WGS sequence"/>
</dbReference>
<gene>
    <name evidence="16" type="ORF">CMQ_4655</name>
</gene>
<dbReference type="InterPro" id="IPR001650">
    <property type="entry name" value="Helicase_C-like"/>
</dbReference>
<organism evidence="17">
    <name type="scientific">Grosmannia clavigera (strain kw1407 / UAMH 11150)</name>
    <name type="common">Blue stain fungus</name>
    <name type="synonym">Graphiocladiella clavigera</name>
    <dbReference type="NCBI Taxonomy" id="655863"/>
    <lineage>
        <taxon>Eukaryota</taxon>
        <taxon>Fungi</taxon>
        <taxon>Dikarya</taxon>
        <taxon>Ascomycota</taxon>
        <taxon>Pezizomycotina</taxon>
        <taxon>Sordariomycetes</taxon>
        <taxon>Sordariomycetidae</taxon>
        <taxon>Ophiostomatales</taxon>
        <taxon>Ophiostomataceae</taxon>
        <taxon>Leptographium</taxon>
    </lineage>
</organism>
<dbReference type="EMBL" id="GL630006">
    <property type="protein sequence ID" value="EFW98803.1"/>
    <property type="molecule type" value="Genomic_DNA"/>
</dbReference>
<keyword evidence="2" id="KW-0547">Nucleotide-binding</keyword>
<evidence type="ECO:0000259" key="14">
    <source>
        <dbReference type="PROSITE" id="PS51192"/>
    </source>
</evidence>
<dbReference type="eggNOG" id="KOG0344">
    <property type="taxonomic scope" value="Eukaryota"/>
</dbReference>
<evidence type="ECO:0000259" key="15">
    <source>
        <dbReference type="PROSITE" id="PS51194"/>
    </source>
</evidence>
<evidence type="ECO:0000256" key="7">
    <source>
        <dbReference type="ARBA" id="ARBA00024310"/>
    </source>
</evidence>
<dbReference type="InParanoid" id="F0XU53"/>
<dbReference type="SMART" id="SM00490">
    <property type="entry name" value="HELICc"/>
    <property type="match status" value="1"/>
</dbReference>
<evidence type="ECO:0000256" key="9">
    <source>
        <dbReference type="ARBA" id="ARBA00024367"/>
    </source>
</evidence>
<evidence type="ECO:0000313" key="17">
    <source>
        <dbReference type="Proteomes" id="UP000007796"/>
    </source>
</evidence>